<dbReference type="AlphaFoldDB" id="A0A7U9CN89"/>
<dbReference type="EMBL" id="CM001561">
    <property type="protein sequence ID" value="EJZ58498.1"/>
    <property type="molecule type" value="Genomic_DNA"/>
</dbReference>
<accession>A0A7U9CN89</accession>
<sequence>MSGELLTVAVAIIGEPGTKPRIISALSDDVMAAVFGVHGMSLMGIARTASASLLDHLQKTGDFASWLPPVTGVTLGPVEEGQGDSFDEIAKQALRACASLSAMTEAFRTQAKKSEQNRLVTSMRKAMAVLAPELSDRFHVPVPVTIRSTQASVYCDYFSSNLAINMCSMGPGRNLQQQFEAFFSRVCRLDQLRGNDALIEHNQKPHILLAVPDEEAIDRSADKSNIRFLPEKLVMAQDLTEKHKFTFSTVPTPEQGARYIIGLEKAA</sequence>
<reference evidence="1 2" key="1">
    <citation type="submission" date="2012-08" db="EMBL/GenBank/DDBJ databases">
        <title>The genome of cave-isolated P. fluorescens strain R124 demonstrates phenotypic adaptation to the mineral environment.</title>
        <authorList>
            <person name="Barton M.D."/>
            <person name="Petronio M."/>
            <person name="Giarrizzo J.G."/>
            <person name="Bowling B.V."/>
            <person name="Barton H.A."/>
        </authorList>
    </citation>
    <scope>NUCLEOTIDE SEQUENCE [LARGE SCALE GENOMIC DNA]</scope>
    <source>
        <strain evidence="1 2">R124</strain>
    </source>
</reference>
<evidence type="ECO:0000313" key="2">
    <source>
        <dbReference type="Proteomes" id="UP000006045"/>
    </source>
</evidence>
<protein>
    <submittedName>
        <fullName evidence="1">Uncharacterized protein</fullName>
    </submittedName>
</protein>
<gene>
    <name evidence="1" type="ORF">I1A_002826</name>
</gene>
<dbReference type="Proteomes" id="UP000006045">
    <property type="component" value="Chromosome"/>
</dbReference>
<evidence type="ECO:0000313" key="1">
    <source>
        <dbReference type="EMBL" id="EJZ58498.1"/>
    </source>
</evidence>
<name>A0A7U9CN89_PSEFL</name>
<organism evidence="1 2">
    <name type="scientific">Pseudomonas fluorescens R124</name>
    <dbReference type="NCBI Taxonomy" id="743713"/>
    <lineage>
        <taxon>Bacteria</taxon>
        <taxon>Pseudomonadati</taxon>
        <taxon>Pseudomonadota</taxon>
        <taxon>Gammaproteobacteria</taxon>
        <taxon>Pseudomonadales</taxon>
        <taxon>Pseudomonadaceae</taxon>
        <taxon>Pseudomonas</taxon>
    </lineage>
</organism>
<proteinExistence type="predicted"/>